<comment type="similarity">
    <text evidence="5">Belongs to the SAT4 family.</text>
</comment>
<evidence type="ECO:0000256" key="5">
    <source>
        <dbReference type="ARBA" id="ARBA00038359"/>
    </source>
</evidence>
<evidence type="ECO:0000313" key="10">
    <source>
        <dbReference type="Proteomes" id="UP000094444"/>
    </source>
</evidence>
<reference evidence="9" key="1">
    <citation type="submission" date="2017-09" db="EMBL/GenBank/DDBJ databases">
        <title>Polyketide synthases of a Diaporthe helianthi virulent isolate.</title>
        <authorList>
            <person name="Baroncelli R."/>
        </authorList>
    </citation>
    <scope>NUCLEOTIDE SEQUENCE [LARGE SCALE GENOMIC DNA]</scope>
    <source>
        <strain evidence="9">7/96</strain>
    </source>
</reference>
<evidence type="ECO:0000256" key="4">
    <source>
        <dbReference type="ARBA" id="ARBA00023136"/>
    </source>
</evidence>
<evidence type="ECO:0000256" key="7">
    <source>
        <dbReference type="SAM" id="Phobius"/>
    </source>
</evidence>
<dbReference type="EMBL" id="MAVT02001124">
    <property type="protein sequence ID" value="POS71960.1"/>
    <property type="molecule type" value="Genomic_DNA"/>
</dbReference>
<gene>
    <name evidence="9" type="ORF">DHEL01_v209648</name>
</gene>
<evidence type="ECO:0000256" key="6">
    <source>
        <dbReference type="SAM" id="MobiDB-lite"/>
    </source>
</evidence>
<evidence type="ECO:0000256" key="1">
    <source>
        <dbReference type="ARBA" id="ARBA00004141"/>
    </source>
</evidence>
<dbReference type="OrthoDB" id="2496787at2759"/>
<dbReference type="Pfam" id="PF20684">
    <property type="entry name" value="Fung_rhodopsin"/>
    <property type="match status" value="1"/>
</dbReference>
<evidence type="ECO:0000256" key="2">
    <source>
        <dbReference type="ARBA" id="ARBA00022692"/>
    </source>
</evidence>
<evidence type="ECO:0000313" key="9">
    <source>
        <dbReference type="EMBL" id="POS71960.1"/>
    </source>
</evidence>
<proteinExistence type="inferred from homology"/>
<dbReference type="Proteomes" id="UP000094444">
    <property type="component" value="Unassembled WGS sequence"/>
</dbReference>
<name>A0A2P5HNX9_DIAHE</name>
<keyword evidence="4 7" id="KW-0472">Membrane</keyword>
<evidence type="ECO:0000256" key="3">
    <source>
        <dbReference type="ARBA" id="ARBA00022989"/>
    </source>
</evidence>
<sequence>MIIFSLGIFVTVASIIRLRTLVLFANSTNITYEYVDAAYWSTIELYAGIICASLPAVYKLFSALGLTPRWTAVKIKMSGGSSGKTPEYSGKASKGTSNITDRLKTRQISSKRDEDSEFIRLADVETGTNESGKTWQ</sequence>
<dbReference type="AlphaFoldDB" id="A0A2P5HNX9"/>
<dbReference type="InterPro" id="IPR052337">
    <property type="entry name" value="SAT4-like"/>
</dbReference>
<feature type="transmembrane region" description="Helical" evidence="7">
    <location>
        <begin position="7"/>
        <end position="25"/>
    </location>
</feature>
<organism evidence="9 10">
    <name type="scientific">Diaporthe helianthi</name>
    <dbReference type="NCBI Taxonomy" id="158607"/>
    <lineage>
        <taxon>Eukaryota</taxon>
        <taxon>Fungi</taxon>
        <taxon>Dikarya</taxon>
        <taxon>Ascomycota</taxon>
        <taxon>Pezizomycotina</taxon>
        <taxon>Sordariomycetes</taxon>
        <taxon>Sordariomycetidae</taxon>
        <taxon>Diaporthales</taxon>
        <taxon>Diaporthaceae</taxon>
        <taxon>Diaporthe</taxon>
    </lineage>
</organism>
<dbReference type="InParanoid" id="A0A2P5HNX9"/>
<comment type="caution">
    <text evidence="9">The sequence shown here is derived from an EMBL/GenBank/DDBJ whole genome shotgun (WGS) entry which is preliminary data.</text>
</comment>
<feature type="region of interest" description="Disordered" evidence="6">
    <location>
        <begin position="78"/>
        <end position="114"/>
    </location>
</feature>
<dbReference type="PANTHER" id="PTHR33048">
    <property type="entry name" value="PTH11-LIKE INTEGRAL MEMBRANE PROTEIN (AFU_ORTHOLOGUE AFUA_5G11245)"/>
    <property type="match status" value="1"/>
</dbReference>
<evidence type="ECO:0000259" key="8">
    <source>
        <dbReference type="Pfam" id="PF20684"/>
    </source>
</evidence>
<dbReference type="PANTHER" id="PTHR33048:SF160">
    <property type="entry name" value="SAT4 FAMILY MEMBRANE PROTEIN"/>
    <property type="match status" value="1"/>
</dbReference>
<dbReference type="GO" id="GO:0016020">
    <property type="term" value="C:membrane"/>
    <property type="evidence" value="ECO:0007669"/>
    <property type="project" value="UniProtKB-SubCell"/>
</dbReference>
<comment type="subcellular location">
    <subcellularLocation>
        <location evidence="1">Membrane</location>
        <topology evidence="1">Multi-pass membrane protein</topology>
    </subcellularLocation>
</comment>
<keyword evidence="2 7" id="KW-0812">Transmembrane</keyword>
<dbReference type="InterPro" id="IPR049326">
    <property type="entry name" value="Rhodopsin_dom_fungi"/>
</dbReference>
<accession>A0A2P5HNX9</accession>
<feature type="domain" description="Rhodopsin" evidence="8">
    <location>
        <begin position="1"/>
        <end position="62"/>
    </location>
</feature>
<keyword evidence="10" id="KW-1185">Reference proteome</keyword>
<keyword evidence="3 7" id="KW-1133">Transmembrane helix</keyword>
<protein>
    <submittedName>
        <fullName evidence="9">CFEM domain-containing protein</fullName>
    </submittedName>
</protein>
<feature type="transmembrane region" description="Helical" evidence="7">
    <location>
        <begin position="45"/>
        <end position="67"/>
    </location>
</feature>